<feature type="domain" description="OB" evidence="2">
    <location>
        <begin position="35"/>
        <end position="95"/>
    </location>
</feature>
<reference evidence="3 4" key="1">
    <citation type="journal article" date="2010" name="Proc. Natl. Acad. Sci. U.S.A.">
        <title>Enigmatic, ultrasmall, uncultivated Archaea.</title>
        <authorList>
            <person name="Baker B.J."/>
            <person name="Comolli L.R."/>
            <person name="Dick G.J."/>
            <person name="Hauser L.J."/>
            <person name="Hyatt D."/>
            <person name="Dill B.D."/>
            <person name="Land M.L."/>
            <person name="Verberkmoes N.C."/>
            <person name="Hettich R.L."/>
            <person name="Banfield J.F."/>
        </authorList>
    </citation>
    <scope>NUCLEOTIDE SEQUENCE [LARGE SCALE GENOMIC DNA]</scope>
</reference>
<evidence type="ECO:0000313" key="4">
    <source>
        <dbReference type="Proteomes" id="UP000009376"/>
    </source>
</evidence>
<dbReference type="GO" id="GO:0000724">
    <property type="term" value="P:double-strand break repair via homologous recombination"/>
    <property type="evidence" value="ECO:0007669"/>
    <property type="project" value="TreeGrafter"/>
</dbReference>
<evidence type="ECO:0000313" key="3">
    <source>
        <dbReference type="EMBL" id="EFD92889.1"/>
    </source>
</evidence>
<dbReference type="SUPFAM" id="SSF50249">
    <property type="entry name" value="Nucleic acid-binding proteins"/>
    <property type="match status" value="1"/>
</dbReference>
<dbReference type="AlphaFoldDB" id="D6GV88"/>
<dbReference type="InterPro" id="IPR051231">
    <property type="entry name" value="SOSS-B"/>
</dbReference>
<keyword evidence="3" id="KW-0067">ATP-binding</keyword>
<dbReference type="Proteomes" id="UP000009376">
    <property type="component" value="Unassembled WGS sequence"/>
</dbReference>
<dbReference type="Pfam" id="PF01336">
    <property type="entry name" value="tRNA_anti-codon"/>
    <property type="match status" value="1"/>
</dbReference>
<keyword evidence="3" id="KW-0347">Helicase</keyword>
<protein>
    <submittedName>
        <fullName evidence="3">Nucleic acid binding OB-fold tRNA/helicase-type</fullName>
    </submittedName>
</protein>
<dbReference type="InterPro" id="IPR004365">
    <property type="entry name" value="NA-bd_OB_tRNA"/>
</dbReference>
<keyword evidence="3" id="KW-0547">Nucleotide-binding</keyword>
<keyword evidence="3" id="KW-0378">Hydrolase</keyword>
<dbReference type="PANTHER" id="PTHR13356">
    <property type="entry name" value="OB FOLD NUCLEIC ACID BINDING PROTEIN-RELATED"/>
    <property type="match status" value="1"/>
</dbReference>
<evidence type="ECO:0000259" key="2">
    <source>
        <dbReference type="Pfam" id="PF01336"/>
    </source>
</evidence>
<dbReference type="CDD" id="cd04491">
    <property type="entry name" value="SoSSB_OBF"/>
    <property type="match status" value="1"/>
</dbReference>
<organism evidence="3 4">
    <name type="scientific">Candidatus Parvarchaeum acidophilus ARMAN-5</name>
    <dbReference type="NCBI Taxonomy" id="662762"/>
    <lineage>
        <taxon>Archaea</taxon>
        <taxon>Candidatus Parvarchaeota</taxon>
        <taxon>Candidatus Parvarchaeum</taxon>
    </lineage>
</organism>
<dbReference type="EMBL" id="GG745551">
    <property type="protein sequence ID" value="EFD92889.1"/>
    <property type="molecule type" value="Genomic_DNA"/>
</dbReference>
<proteinExistence type="predicted"/>
<keyword evidence="1" id="KW-0238">DNA-binding</keyword>
<name>D6GV88_PARA5</name>
<gene>
    <name evidence="3" type="ORF">BJBARM5_0397</name>
</gene>
<dbReference type="InterPro" id="IPR012340">
    <property type="entry name" value="NA-bd_OB-fold"/>
</dbReference>
<dbReference type="GO" id="GO:0003677">
    <property type="term" value="F:DNA binding"/>
    <property type="evidence" value="ECO:0007669"/>
    <property type="project" value="UniProtKB-KW"/>
</dbReference>
<evidence type="ECO:0000256" key="1">
    <source>
        <dbReference type="ARBA" id="ARBA00023125"/>
    </source>
</evidence>
<sequence>MLLFWGEIMKISELRDGMSDVDLTAEITDMGESREVMTKFGSNKVATASIKDDSGECKLSLWGKQIEMFSAGDNIEISKGYVKSFRDELQVHVGKAGSIKEVIN</sequence>
<dbReference type="GO" id="GO:0010212">
    <property type="term" value="P:response to ionizing radiation"/>
    <property type="evidence" value="ECO:0007669"/>
    <property type="project" value="TreeGrafter"/>
</dbReference>
<dbReference type="Gene3D" id="2.40.50.140">
    <property type="entry name" value="Nucleic acid-binding proteins"/>
    <property type="match status" value="1"/>
</dbReference>
<accession>D6GV88</accession>
<dbReference type="GO" id="GO:0004386">
    <property type="term" value="F:helicase activity"/>
    <property type="evidence" value="ECO:0007669"/>
    <property type="project" value="UniProtKB-KW"/>
</dbReference>
<dbReference type="PANTHER" id="PTHR13356:SF0">
    <property type="entry name" value="SOSS COMPLEX SUBUNIT B HOMOLOG"/>
    <property type="match status" value="1"/>
</dbReference>